<name>A0AAX4P2L9_9CHLO</name>
<evidence type="ECO:0000313" key="3">
    <source>
        <dbReference type="EMBL" id="WZN60449.1"/>
    </source>
</evidence>
<keyword evidence="4" id="KW-1185">Reference proteome</keyword>
<feature type="coiled-coil region" evidence="1">
    <location>
        <begin position="154"/>
        <end position="248"/>
    </location>
</feature>
<dbReference type="AlphaFoldDB" id="A0AAX4P2L9"/>
<feature type="region of interest" description="Disordered" evidence="2">
    <location>
        <begin position="861"/>
        <end position="885"/>
    </location>
</feature>
<gene>
    <name evidence="3" type="ORF">HKI87_03g19780</name>
</gene>
<evidence type="ECO:0000313" key="4">
    <source>
        <dbReference type="Proteomes" id="UP001472866"/>
    </source>
</evidence>
<protein>
    <submittedName>
        <fullName evidence="3">Uncharacterized protein</fullName>
    </submittedName>
</protein>
<dbReference type="Proteomes" id="UP001472866">
    <property type="component" value="Chromosome 03"/>
</dbReference>
<organism evidence="3 4">
    <name type="scientific">Chloropicon roscoffensis</name>
    <dbReference type="NCBI Taxonomy" id="1461544"/>
    <lineage>
        <taxon>Eukaryota</taxon>
        <taxon>Viridiplantae</taxon>
        <taxon>Chlorophyta</taxon>
        <taxon>Chloropicophyceae</taxon>
        <taxon>Chloropicales</taxon>
        <taxon>Chloropicaceae</taxon>
        <taxon>Chloropicon</taxon>
    </lineage>
</organism>
<proteinExistence type="predicted"/>
<evidence type="ECO:0000256" key="1">
    <source>
        <dbReference type="SAM" id="Coils"/>
    </source>
</evidence>
<feature type="region of interest" description="Disordered" evidence="2">
    <location>
        <begin position="822"/>
        <end position="842"/>
    </location>
</feature>
<feature type="region of interest" description="Disordered" evidence="2">
    <location>
        <begin position="911"/>
        <end position="965"/>
    </location>
</feature>
<reference evidence="3 4" key="1">
    <citation type="submission" date="2024-03" db="EMBL/GenBank/DDBJ databases">
        <title>Complete genome sequence of the green alga Chloropicon roscoffensis RCC1871.</title>
        <authorList>
            <person name="Lemieux C."/>
            <person name="Pombert J.-F."/>
            <person name="Otis C."/>
            <person name="Turmel M."/>
        </authorList>
    </citation>
    <scope>NUCLEOTIDE SEQUENCE [LARGE SCALE GENOMIC DNA]</scope>
    <source>
        <strain evidence="3 4">RCC1871</strain>
    </source>
</reference>
<feature type="coiled-coil region" evidence="1">
    <location>
        <begin position="305"/>
        <end position="332"/>
    </location>
</feature>
<sequence>MSALGNLIGKSELSSGESLPLEENEATLAEFYLDVEQCSKHSSTLTKNLRDWKGILENARARGGATPSVLQELRSSAAHQIEKEDDEARRLGRMKKNALVLEKHLVRLSRLCMSQEEIIHNLRQSERQRYLKGEHEDGHGQYLLEDSGYLHRRLQDLTDALDETRKEAKGMKAKVSTELERRYALERDLEKARRQVQKAERRVADRDGRVADLQRQAEAAEASAASRAREAEAEVERLRGELSALEQRGLVDLGNEISAKEESRQLQVISLQARMRDAHLDRSRLERRLRLEDEEDSRLTIQARIGEIDQDRARLRSRLGRLQEENEGEEVLVIQRCVLTRQAAHIHWRVQRRALRENFSEWKELCLGYKRAQQQEPAFDLSQLAGSLTDYRFITMKHFSWWARQVETSRQIRHKARLVRQLVSRNNMRASVRAWAMHCGTLRHRRARLVKINSYFESRAVRISFQKWKAVAKRIKRLLHPDLVQKEETSDRLRKLQLTRWALRHFREGARESRHETRAATALGIKVTRILKAASVRRWKELVAWKRKAAIKEERFAKRRQGRLLRLWLREAKESRRIAVQVGRLELKIDRRVQRECLWEWSLYMRMKMEHRWILETWSKRQRERRMRSGLEAFKREVHHHLRGSKFAVMLKNLNIQNLRARSFYRWAATTAANVLSFAIQKVHDHLTTIDFGLLSAAVQYDEDDPKMQDVMVIAQKIDENLDAVKAALKDAHAVFREVRRTRRIVGEYGPAVAGMADGAMAPGGQLHAEELGLSPGAQAILLKRRVLNVKGQLNNYKLSKVLMAQKMLGIDDLPSLRRRAGFKASGDDGEEGEEGTPPSALRASTDLLKRSLDTAVAKLQSRRGAAPGASSREVAAELSSQQDVKDMYSKVTKIRRNLESELEKSSKLASYFMDRTPSRTPVQAQSPARDGFSTPPRSGTPGRPWRPPGITPSPGWKNTPEENK</sequence>
<accession>A0AAX4P2L9</accession>
<dbReference type="EMBL" id="CP151503">
    <property type="protein sequence ID" value="WZN60449.1"/>
    <property type="molecule type" value="Genomic_DNA"/>
</dbReference>
<keyword evidence="1" id="KW-0175">Coiled coil</keyword>
<evidence type="ECO:0000256" key="2">
    <source>
        <dbReference type="SAM" id="MobiDB-lite"/>
    </source>
</evidence>